<dbReference type="Proteomes" id="UP000887574">
    <property type="component" value="Unplaced"/>
</dbReference>
<evidence type="ECO:0000256" key="1">
    <source>
        <dbReference type="SAM" id="MobiDB-lite"/>
    </source>
</evidence>
<keyword evidence="2" id="KW-1185">Reference proteome</keyword>
<feature type="compositionally biased region" description="Basic and acidic residues" evidence="1">
    <location>
        <begin position="32"/>
        <end position="66"/>
    </location>
</feature>
<dbReference type="WBParaSite" id="jg17936">
    <property type="protein sequence ID" value="jg17936"/>
    <property type="gene ID" value="jg17936"/>
</dbReference>
<feature type="region of interest" description="Disordered" evidence="1">
    <location>
        <begin position="30"/>
        <end position="88"/>
    </location>
</feature>
<sequence length="88" mass="9748">MRKGMAKAKPLKPARAAKIVGVVSLRSNQQQDKLHKMEKKGDFHATEAGTRDKGYCRGREGRKDNQEVSIQANGTPLVRGRGDMVVMQ</sequence>
<name>A0A915DAQ8_9BILA</name>
<protein>
    <submittedName>
        <fullName evidence="3">Uncharacterized protein</fullName>
    </submittedName>
</protein>
<proteinExistence type="predicted"/>
<organism evidence="2 3">
    <name type="scientific">Ditylenchus dipsaci</name>
    <dbReference type="NCBI Taxonomy" id="166011"/>
    <lineage>
        <taxon>Eukaryota</taxon>
        <taxon>Metazoa</taxon>
        <taxon>Ecdysozoa</taxon>
        <taxon>Nematoda</taxon>
        <taxon>Chromadorea</taxon>
        <taxon>Rhabditida</taxon>
        <taxon>Tylenchina</taxon>
        <taxon>Tylenchomorpha</taxon>
        <taxon>Sphaerularioidea</taxon>
        <taxon>Anguinidae</taxon>
        <taxon>Anguininae</taxon>
        <taxon>Ditylenchus</taxon>
    </lineage>
</organism>
<evidence type="ECO:0000313" key="2">
    <source>
        <dbReference type="Proteomes" id="UP000887574"/>
    </source>
</evidence>
<reference evidence="3" key="1">
    <citation type="submission" date="2022-11" db="UniProtKB">
        <authorList>
            <consortium name="WormBaseParasite"/>
        </authorList>
    </citation>
    <scope>IDENTIFICATION</scope>
</reference>
<accession>A0A915DAQ8</accession>
<dbReference type="AlphaFoldDB" id="A0A915DAQ8"/>
<evidence type="ECO:0000313" key="3">
    <source>
        <dbReference type="WBParaSite" id="jg17936"/>
    </source>
</evidence>